<dbReference type="PANTHER" id="PTHR43804">
    <property type="entry name" value="LD18447P"/>
    <property type="match status" value="1"/>
</dbReference>
<dbReference type="InterPro" id="IPR045853">
    <property type="entry name" value="Pep_chain_release_fac_I_sf"/>
</dbReference>
<dbReference type="OrthoDB" id="9815709at2"/>
<reference evidence="5" key="1">
    <citation type="submission" date="2016-11" db="EMBL/GenBank/DDBJ databases">
        <authorList>
            <person name="Varghese N."/>
            <person name="Submissions S."/>
        </authorList>
    </citation>
    <scope>NUCLEOTIDE SEQUENCE [LARGE SCALE GENOMIC DNA]</scope>
    <source>
        <strain evidence="5">DSM 22623</strain>
    </source>
</reference>
<dbReference type="PROSITE" id="PS00745">
    <property type="entry name" value="RF_PROK_I"/>
    <property type="match status" value="1"/>
</dbReference>
<comment type="similarity">
    <text evidence="1">Belongs to the prokaryotic/mitochondrial release factor family.</text>
</comment>
<dbReference type="RefSeq" id="WP_073320283.1">
    <property type="nucleotide sequence ID" value="NZ_FQYP01000009.1"/>
</dbReference>
<evidence type="ECO:0000313" key="5">
    <source>
        <dbReference type="Proteomes" id="UP000184432"/>
    </source>
</evidence>
<keyword evidence="5" id="KW-1185">Reference proteome</keyword>
<protein>
    <submittedName>
        <fullName evidence="4">Peptide chain release factor</fullName>
    </submittedName>
</protein>
<dbReference type="STRING" id="570521.SAMN04488508_109119"/>
<evidence type="ECO:0000256" key="1">
    <source>
        <dbReference type="ARBA" id="ARBA00010835"/>
    </source>
</evidence>
<proteinExistence type="inferred from homology"/>
<dbReference type="InterPro" id="IPR050057">
    <property type="entry name" value="Prokaryotic/Mito_RF"/>
</dbReference>
<dbReference type="AlphaFoldDB" id="A0A1M6JKT5"/>
<evidence type="ECO:0000256" key="2">
    <source>
        <dbReference type="SAM" id="MobiDB-lite"/>
    </source>
</evidence>
<dbReference type="SUPFAM" id="SSF75620">
    <property type="entry name" value="Release factor"/>
    <property type="match status" value="1"/>
</dbReference>
<dbReference type="GO" id="GO:0003747">
    <property type="term" value="F:translation release factor activity"/>
    <property type="evidence" value="ECO:0007669"/>
    <property type="project" value="InterPro"/>
</dbReference>
<dbReference type="NCBIfam" id="TIGR03072">
    <property type="entry name" value="release_prfH"/>
    <property type="match status" value="1"/>
</dbReference>
<dbReference type="Pfam" id="PF00472">
    <property type="entry name" value="RF-1"/>
    <property type="match status" value="1"/>
</dbReference>
<dbReference type="EMBL" id="FQYP01000009">
    <property type="protein sequence ID" value="SHJ47265.1"/>
    <property type="molecule type" value="Genomic_DNA"/>
</dbReference>
<dbReference type="PANTHER" id="PTHR43804:SF9">
    <property type="entry name" value="PEPTIDE CHAIN RELEASE FACTOR HOMOLOG-RELATED"/>
    <property type="match status" value="1"/>
</dbReference>
<feature type="compositionally biased region" description="Basic residues" evidence="2">
    <location>
        <begin position="209"/>
        <end position="220"/>
    </location>
</feature>
<sequence length="231" mass="26720">MNQKIIQITAGRGPAECCWVVAQVLKYFLEEVQQQGFEYTVIQRIAGVENGTVQSATVQLEGKELDSFVKSWIGTIQWIGTSRFRKYHKRKNWFIGLYELEQIANQQIHQKDITFETMRSTGPGGQHVNKVNSAVRATHLPTKTSVVVMDSRSQHQNKKLAIQRLQEKLIAIGLEQLKQSITDQWENHLSVQRGNPIRVYKGSDFKKQKKVKTFKTKRNQLKKELRNELKN</sequence>
<dbReference type="Proteomes" id="UP000184432">
    <property type="component" value="Unassembled WGS sequence"/>
</dbReference>
<feature type="domain" description="Prokaryotic-type class I peptide chain release factors" evidence="3">
    <location>
        <begin position="119"/>
        <end position="135"/>
    </location>
</feature>
<name>A0A1M6JKT5_9FLAO</name>
<dbReference type="InterPro" id="IPR000352">
    <property type="entry name" value="Pep_chain_release_fac_I"/>
</dbReference>
<accession>A0A1M6JKT5</accession>
<feature type="region of interest" description="Disordered" evidence="2">
    <location>
        <begin position="209"/>
        <end position="231"/>
    </location>
</feature>
<evidence type="ECO:0000313" key="4">
    <source>
        <dbReference type="EMBL" id="SHJ47265.1"/>
    </source>
</evidence>
<organism evidence="4 5">
    <name type="scientific">Aquimarina spongiae</name>
    <dbReference type="NCBI Taxonomy" id="570521"/>
    <lineage>
        <taxon>Bacteria</taxon>
        <taxon>Pseudomonadati</taxon>
        <taxon>Bacteroidota</taxon>
        <taxon>Flavobacteriia</taxon>
        <taxon>Flavobacteriales</taxon>
        <taxon>Flavobacteriaceae</taxon>
        <taxon>Aquimarina</taxon>
    </lineage>
</organism>
<feature type="compositionally biased region" description="Basic and acidic residues" evidence="2">
    <location>
        <begin position="221"/>
        <end position="231"/>
    </location>
</feature>
<dbReference type="Gene3D" id="3.30.160.20">
    <property type="match status" value="1"/>
</dbReference>
<gene>
    <name evidence="4" type="ORF">SAMN04488508_109119</name>
</gene>
<dbReference type="InterPro" id="IPR017509">
    <property type="entry name" value="PrfH"/>
</dbReference>
<evidence type="ECO:0000259" key="3">
    <source>
        <dbReference type="PROSITE" id="PS00745"/>
    </source>
</evidence>
<dbReference type="Gene3D" id="3.30.70.1660">
    <property type="match status" value="1"/>
</dbReference>